<dbReference type="Proteomes" id="UP000297422">
    <property type="component" value="Unassembled WGS sequence"/>
</dbReference>
<proteinExistence type="predicted"/>
<evidence type="ECO:0000313" key="1">
    <source>
        <dbReference type="EMBL" id="TGM08801.1"/>
    </source>
</evidence>
<accession>A0ABY2MV97</accession>
<gene>
    <name evidence="1" type="ORF">EHQ90_22185</name>
</gene>
<protein>
    <submittedName>
        <fullName evidence="1">Uncharacterized protein</fullName>
    </submittedName>
</protein>
<evidence type="ECO:0000313" key="2">
    <source>
        <dbReference type="Proteomes" id="UP000297422"/>
    </source>
</evidence>
<name>A0ABY2MV97_9LEPT</name>
<comment type="caution">
    <text evidence="1">The sequence shown here is derived from an EMBL/GenBank/DDBJ whole genome shotgun (WGS) entry which is preliminary data.</text>
</comment>
<organism evidence="1 2">
    <name type="scientific">Leptospira stimsonii</name>
    <dbReference type="NCBI Taxonomy" id="2202203"/>
    <lineage>
        <taxon>Bacteria</taxon>
        <taxon>Pseudomonadati</taxon>
        <taxon>Spirochaetota</taxon>
        <taxon>Spirochaetia</taxon>
        <taxon>Leptospirales</taxon>
        <taxon>Leptospiraceae</taxon>
        <taxon>Leptospira</taxon>
    </lineage>
</organism>
<reference evidence="2" key="1">
    <citation type="journal article" date="2019" name="PLoS Negl. Trop. Dis.">
        <title>Revisiting the worldwide diversity of Leptospira species in the environment.</title>
        <authorList>
            <person name="Vincent A.T."/>
            <person name="Schiettekatte O."/>
            <person name="Bourhy P."/>
            <person name="Veyrier F.J."/>
            <person name="Picardeau M."/>
        </authorList>
    </citation>
    <scope>NUCLEOTIDE SEQUENCE [LARGE SCALE GENOMIC DNA]</scope>
    <source>
        <strain evidence="2">201702407</strain>
    </source>
</reference>
<dbReference type="RefSeq" id="WP_135686622.1">
    <property type="nucleotide sequence ID" value="NZ_RQEQ01000008.1"/>
</dbReference>
<sequence>MTFDLIVSGVTQKSIDASANTFTDAFTIANGFGRNLLVKGIQIKYKKELKTAQIKISQTSDTTPFVKETQLAQIGSSNEADISFKIIPVKRIFTNQSSFQIELKPSGVLIDKDDVSVSLFCDYVRETAKK</sequence>
<keyword evidence="2" id="KW-1185">Reference proteome</keyword>
<dbReference type="EMBL" id="RQGT01000134">
    <property type="protein sequence ID" value="TGM08801.1"/>
    <property type="molecule type" value="Genomic_DNA"/>
</dbReference>